<reference evidence="14" key="1">
    <citation type="submission" date="2016-10" db="EMBL/GenBank/DDBJ databases">
        <authorList>
            <person name="Varghese N."/>
            <person name="Submissions S."/>
        </authorList>
    </citation>
    <scope>NUCLEOTIDE SEQUENCE [LARGE SCALE GENOMIC DNA]</scope>
    <source>
        <strain evidence="14">CGMCC 1.7062</strain>
    </source>
</reference>
<evidence type="ECO:0000256" key="6">
    <source>
        <dbReference type="ARBA" id="ARBA00022692"/>
    </source>
</evidence>
<name>A0A1H6ADJ9_9VIBR</name>
<keyword evidence="5" id="KW-0997">Cell inner membrane</keyword>
<gene>
    <name evidence="13" type="ORF">SAMN04488244_1157</name>
</gene>
<evidence type="ECO:0000256" key="10">
    <source>
        <dbReference type="ARBA" id="ARBA00030775"/>
    </source>
</evidence>
<evidence type="ECO:0000313" key="13">
    <source>
        <dbReference type="EMBL" id="SEG46350.1"/>
    </source>
</evidence>
<keyword evidence="6 11" id="KW-0812">Transmembrane</keyword>
<evidence type="ECO:0000256" key="8">
    <source>
        <dbReference type="ARBA" id="ARBA00023136"/>
    </source>
</evidence>
<keyword evidence="8 11" id="KW-0472">Membrane</keyword>
<evidence type="ECO:0000256" key="4">
    <source>
        <dbReference type="ARBA" id="ARBA00022481"/>
    </source>
</evidence>
<feature type="domain" description="General secretion pathway GspH" evidence="12">
    <location>
        <begin position="40"/>
        <end position="149"/>
    </location>
</feature>
<evidence type="ECO:0000256" key="9">
    <source>
        <dbReference type="ARBA" id="ARBA00025772"/>
    </source>
</evidence>
<organism evidence="13 14">
    <name type="scientific">Vibrio hangzhouensis</name>
    <dbReference type="NCBI Taxonomy" id="462991"/>
    <lineage>
        <taxon>Bacteria</taxon>
        <taxon>Pseudomonadati</taxon>
        <taxon>Pseudomonadota</taxon>
        <taxon>Gammaproteobacteria</taxon>
        <taxon>Vibrionales</taxon>
        <taxon>Vibrionaceae</taxon>
        <taxon>Vibrio</taxon>
    </lineage>
</organism>
<evidence type="ECO:0000256" key="11">
    <source>
        <dbReference type="SAM" id="Phobius"/>
    </source>
</evidence>
<evidence type="ECO:0000256" key="1">
    <source>
        <dbReference type="ARBA" id="ARBA00004377"/>
    </source>
</evidence>
<dbReference type="InterPro" id="IPR045584">
    <property type="entry name" value="Pilin-like"/>
</dbReference>
<keyword evidence="7 11" id="KW-1133">Transmembrane helix</keyword>
<dbReference type="Proteomes" id="UP000236721">
    <property type="component" value="Unassembled WGS sequence"/>
</dbReference>
<sequence length="173" mass="18739">MVRGFSVLELIITLIVIGVLLIGAAPSFQFGSKKIKAQRAAQEMYALLMQTKAESILRNTPLWIHFEGLPQQAVSGGWRVKVANKASLRDPEVSVLWQLAGEPFQGVELALNHPGDQIKFDHLSGMVLSSGTITLSPYSQQTGQIEIRTHSASGRIVVCQSGEMELGLGACPK</sequence>
<protein>
    <recommendedName>
        <fullName evidence="2">Type II secretion system protein H</fullName>
    </recommendedName>
    <alternativeName>
        <fullName evidence="10">General secretion pathway protein H</fullName>
    </alternativeName>
</protein>
<dbReference type="RefSeq" id="WP_103881151.1">
    <property type="nucleotide sequence ID" value="NZ_FNVG01000015.1"/>
</dbReference>
<dbReference type="SUPFAM" id="SSF54523">
    <property type="entry name" value="Pili subunits"/>
    <property type="match status" value="1"/>
</dbReference>
<keyword evidence="4" id="KW-0488">Methylation</keyword>
<dbReference type="InterPro" id="IPR016824">
    <property type="entry name" value="Tfp-pilus_assembly_FimT"/>
</dbReference>
<evidence type="ECO:0000256" key="2">
    <source>
        <dbReference type="ARBA" id="ARBA00021549"/>
    </source>
</evidence>
<dbReference type="PIRSF" id="PIRSF024622">
    <property type="entry name" value="Tfp_FimT"/>
    <property type="match status" value="1"/>
</dbReference>
<dbReference type="NCBIfam" id="TIGR02532">
    <property type="entry name" value="IV_pilin_GFxxxE"/>
    <property type="match status" value="1"/>
</dbReference>
<dbReference type="GO" id="GO:0015627">
    <property type="term" value="C:type II protein secretion system complex"/>
    <property type="evidence" value="ECO:0007669"/>
    <property type="project" value="InterPro"/>
</dbReference>
<keyword evidence="14" id="KW-1185">Reference proteome</keyword>
<evidence type="ECO:0000259" key="12">
    <source>
        <dbReference type="Pfam" id="PF12019"/>
    </source>
</evidence>
<evidence type="ECO:0000256" key="3">
    <source>
        <dbReference type="ARBA" id="ARBA00022475"/>
    </source>
</evidence>
<accession>A0A1H6ADJ9</accession>
<dbReference type="Pfam" id="PF12019">
    <property type="entry name" value="GspH"/>
    <property type="match status" value="1"/>
</dbReference>
<dbReference type="GO" id="GO:0005886">
    <property type="term" value="C:plasma membrane"/>
    <property type="evidence" value="ECO:0007669"/>
    <property type="project" value="UniProtKB-SubCell"/>
</dbReference>
<comment type="subcellular location">
    <subcellularLocation>
        <location evidence="1">Cell inner membrane</location>
        <topology evidence="1">Single-pass membrane protein</topology>
    </subcellularLocation>
</comment>
<dbReference type="AlphaFoldDB" id="A0A1H6ADJ9"/>
<evidence type="ECO:0000313" key="14">
    <source>
        <dbReference type="Proteomes" id="UP000236721"/>
    </source>
</evidence>
<evidence type="ECO:0000256" key="7">
    <source>
        <dbReference type="ARBA" id="ARBA00022989"/>
    </source>
</evidence>
<dbReference type="OrthoDB" id="5871678at2"/>
<dbReference type="GO" id="GO:0015628">
    <property type="term" value="P:protein secretion by the type II secretion system"/>
    <property type="evidence" value="ECO:0007669"/>
    <property type="project" value="InterPro"/>
</dbReference>
<dbReference type="InterPro" id="IPR022346">
    <property type="entry name" value="T2SS_GspH"/>
</dbReference>
<feature type="transmembrane region" description="Helical" evidence="11">
    <location>
        <begin position="6"/>
        <end position="28"/>
    </location>
</feature>
<keyword evidence="3" id="KW-1003">Cell membrane</keyword>
<dbReference type="InterPro" id="IPR012902">
    <property type="entry name" value="N_methyl_site"/>
</dbReference>
<dbReference type="EMBL" id="FNVG01000015">
    <property type="protein sequence ID" value="SEG46350.1"/>
    <property type="molecule type" value="Genomic_DNA"/>
</dbReference>
<comment type="similarity">
    <text evidence="9">Belongs to the GSP H family.</text>
</comment>
<dbReference type="Gene3D" id="3.55.40.10">
    <property type="entry name" value="minor pseudopilin epsh domain"/>
    <property type="match status" value="1"/>
</dbReference>
<proteinExistence type="inferred from homology"/>
<evidence type="ECO:0000256" key="5">
    <source>
        <dbReference type="ARBA" id="ARBA00022519"/>
    </source>
</evidence>